<keyword evidence="1" id="KW-0472">Membrane</keyword>
<comment type="caution">
    <text evidence="3">The sequence shown here is derived from an EMBL/GenBank/DDBJ whole genome shotgun (WGS) entry which is preliminary data.</text>
</comment>
<gene>
    <name evidence="3" type="ORF">BKG76_08480</name>
</gene>
<feature type="transmembrane region" description="Helical" evidence="1">
    <location>
        <begin position="12"/>
        <end position="37"/>
    </location>
</feature>
<evidence type="ECO:0000259" key="2">
    <source>
        <dbReference type="Pfam" id="PF09990"/>
    </source>
</evidence>
<reference evidence="3 4" key="1">
    <citation type="submission" date="2016-10" db="EMBL/GenBank/DDBJ databases">
        <title>Evaluation of Human, Veterinary and Environmental Mycobacterium chelonae Isolates by Core Genome Phylogenomic Analysis, Targeted Gene Comparison, and Anti-microbial Susceptibility Patterns: A Tale of Mistaken Identities.</title>
        <authorList>
            <person name="Fogelson S.B."/>
            <person name="Camus A.C."/>
            <person name="Lorenz W."/>
            <person name="Vasireddy R."/>
            <person name="Vasireddy S."/>
            <person name="Smith T."/>
            <person name="Brown-Elliott B.A."/>
            <person name="Wallace R.J.Jr."/>
            <person name="Hasan N.A."/>
            <person name="Reischl U."/>
            <person name="Sanchez S."/>
        </authorList>
    </citation>
    <scope>NUCLEOTIDE SEQUENCE [LARGE SCALE GENOMIC DNA]</scope>
    <source>
        <strain evidence="3 4">1559</strain>
    </source>
</reference>
<dbReference type="InterPro" id="IPR019251">
    <property type="entry name" value="DUF2231_TM"/>
</dbReference>
<evidence type="ECO:0000313" key="4">
    <source>
        <dbReference type="Proteomes" id="UP000179616"/>
    </source>
</evidence>
<dbReference type="RefSeq" id="WP_070937266.1">
    <property type="nucleotide sequence ID" value="NZ_MLIK01000019.1"/>
</dbReference>
<organism evidence="3 4">
    <name type="scientific">Mycobacteroides franklinii</name>
    <dbReference type="NCBI Taxonomy" id="948102"/>
    <lineage>
        <taxon>Bacteria</taxon>
        <taxon>Bacillati</taxon>
        <taxon>Actinomycetota</taxon>
        <taxon>Actinomycetes</taxon>
        <taxon>Mycobacteriales</taxon>
        <taxon>Mycobacteriaceae</taxon>
        <taxon>Mycobacteroides</taxon>
    </lineage>
</organism>
<dbReference type="EMBL" id="MLIK01000019">
    <property type="protein sequence ID" value="OHU20790.1"/>
    <property type="molecule type" value="Genomic_DNA"/>
</dbReference>
<dbReference type="GeneID" id="57166839"/>
<feature type="transmembrane region" description="Helical" evidence="1">
    <location>
        <begin position="88"/>
        <end position="108"/>
    </location>
</feature>
<proteinExistence type="predicted"/>
<keyword evidence="1" id="KW-0812">Transmembrane</keyword>
<keyword evidence="1" id="KW-1133">Transmembrane helix</keyword>
<name>A0A1S1L9Q4_9MYCO</name>
<evidence type="ECO:0000313" key="3">
    <source>
        <dbReference type="EMBL" id="OHU20790.1"/>
    </source>
</evidence>
<dbReference type="Pfam" id="PF09990">
    <property type="entry name" value="DUF2231"/>
    <property type="match status" value="1"/>
</dbReference>
<dbReference type="STRING" id="948102.BKG76_08480"/>
<feature type="domain" description="DUF2231" evidence="2">
    <location>
        <begin position="6"/>
        <end position="150"/>
    </location>
</feature>
<evidence type="ECO:0000256" key="1">
    <source>
        <dbReference type="SAM" id="Phobius"/>
    </source>
</evidence>
<feature type="transmembrane region" description="Helical" evidence="1">
    <location>
        <begin position="43"/>
        <end position="67"/>
    </location>
</feature>
<feature type="transmembrane region" description="Helical" evidence="1">
    <location>
        <begin position="114"/>
        <end position="136"/>
    </location>
</feature>
<accession>A0A1S1L9Q4</accession>
<protein>
    <recommendedName>
        <fullName evidence="2">DUF2231 domain-containing protein</fullName>
    </recommendedName>
</protein>
<dbReference type="Proteomes" id="UP000179616">
    <property type="component" value="Unassembled WGS sequence"/>
</dbReference>
<dbReference type="AlphaFoldDB" id="A0A1S1L9Q4"/>
<sequence length="156" mass="16206">MDTISGLPAHVLLVHFVVVLAPLTAILEILCGVSVAIRSRLVWLVAVLAAVTLILTPLTTSAGEWLFDREKSPSAALLTHAERGDWMLVFSSALVLGAVVLAIAHRLGLSPARLGPHLTVAVLVLILGIVSIVGVIRIGDSGARAVWGTELTGDGG</sequence>